<dbReference type="PANTHER" id="PTHR43252">
    <property type="entry name" value="TRANSCRIPTIONAL REGULATOR YQJI"/>
    <property type="match status" value="1"/>
</dbReference>
<dbReference type="Proteomes" id="UP000612899">
    <property type="component" value="Unassembled WGS sequence"/>
</dbReference>
<evidence type="ECO:0000313" key="2">
    <source>
        <dbReference type="EMBL" id="GIH03292.1"/>
    </source>
</evidence>
<evidence type="ECO:0000259" key="1">
    <source>
        <dbReference type="Pfam" id="PF03551"/>
    </source>
</evidence>
<proteinExistence type="predicted"/>
<dbReference type="InterPro" id="IPR005149">
    <property type="entry name" value="Tscrpt_reg_PadR_N"/>
</dbReference>
<accession>A0A8J3Q4Q2</accession>
<dbReference type="InterPro" id="IPR036388">
    <property type="entry name" value="WH-like_DNA-bd_sf"/>
</dbReference>
<sequence>MSTAFVLLGLLARGPRHGYELKREHDNRLPRARPLAFGQVYATIGRLIRDGLIDEAGQDKGAGPERMSYVLTEQGREKLAGWLAAVEEPAPHVQSTVLTKVIVALFGSDDAVAARAYLSAQRRAHVNRMRELTKERSDPQASIADVAAADYAIQHLDADVRWMQTTLDRVDALHREVARS</sequence>
<dbReference type="SUPFAM" id="SSF46785">
    <property type="entry name" value="Winged helix' DNA-binding domain"/>
    <property type="match status" value="1"/>
</dbReference>
<dbReference type="AlphaFoldDB" id="A0A8J3Q4Q2"/>
<dbReference type="Gene3D" id="1.10.10.10">
    <property type="entry name" value="Winged helix-like DNA-binding domain superfamily/Winged helix DNA-binding domain"/>
    <property type="match status" value="1"/>
</dbReference>
<protein>
    <submittedName>
        <fullName evidence="2">PadR family transcriptional regulator</fullName>
    </submittedName>
</protein>
<dbReference type="InterPro" id="IPR036390">
    <property type="entry name" value="WH_DNA-bd_sf"/>
</dbReference>
<gene>
    <name evidence="2" type="ORF">Rhe02_13590</name>
</gene>
<evidence type="ECO:0000313" key="3">
    <source>
        <dbReference type="Proteomes" id="UP000612899"/>
    </source>
</evidence>
<name>A0A8J3Q4Q2_9ACTN</name>
<dbReference type="PANTHER" id="PTHR43252:SF6">
    <property type="entry name" value="NEGATIVE TRANSCRIPTION REGULATOR PADR"/>
    <property type="match status" value="1"/>
</dbReference>
<organism evidence="2 3">
    <name type="scientific">Rhizocola hellebori</name>
    <dbReference type="NCBI Taxonomy" id="1392758"/>
    <lineage>
        <taxon>Bacteria</taxon>
        <taxon>Bacillati</taxon>
        <taxon>Actinomycetota</taxon>
        <taxon>Actinomycetes</taxon>
        <taxon>Micromonosporales</taxon>
        <taxon>Micromonosporaceae</taxon>
        <taxon>Rhizocola</taxon>
    </lineage>
</organism>
<feature type="domain" description="Transcription regulator PadR N-terminal" evidence="1">
    <location>
        <begin position="7"/>
        <end position="80"/>
    </location>
</feature>
<dbReference type="EMBL" id="BONY01000006">
    <property type="protein sequence ID" value="GIH03292.1"/>
    <property type="molecule type" value="Genomic_DNA"/>
</dbReference>
<keyword evidence="3" id="KW-1185">Reference proteome</keyword>
<reference evidence="2" key="1">
    <citation type="submission" date="2021-01" db="EMBL/GenBank/DDBJ databases">
        <title>Whole genome shotgun sequence of Rhizocola hellebori NBRC 109834.</title>
        <authorList>
            <person name="Komaki H."/>
            <person name="Tamura T."/>
        </authorList>
    </citation>
    <scope>NUCLEOTIDE SEQUENCE</scope>
    <source>
        <strain evidence="2">NBRC 109834</strain>
    </source>
</reference>
<comment type="caution">
    <text evidence="2">The sequence shown here is derived from an EMBL/GenBank/DDBJ whole genome shotgun (WGS) entry which is preliminary data.</text>
</comment>
<dbReference type="Pfam" id="PF03551">
    <property type="entry name" value="PadR"/>
    <property type="match status" value="1"/>
</dbReference>
<dbReference type="RefSeq" id="WP_203907199.1">
    <property type="nucleotide sequence ID" value="NZ_BONY01000006.1"/>
</dbReference>